<organism evidence="1">
    <name type="scientific">Oryza brachyantha</name>
    <name type="common">malo sina</name>
    <dbReference type="NCBI Taxonomy" id="4533"/>
    <lineage>
        <taxon>Eukaryota</taxon>
        <taxon>Viridiplantae</taxon>
        <taxon>Streptophyta</taxon>
        <taxon>Embryophyta</taxon>
        <taxon>Tracheophyta</taxon>
        <taxon>Spermatophyta</taxon>
        <taxon>Magnoliopsida</taxon>
        <taxon>Liliopsida</taxon>
        <taxon>Poales</taxon>
        <taxon>Poaceae</taxon>
        <taxon>BOP clade</taxon>
        <taxon>Oryzoideae</taxon>
        <taxon>Oryzeae</taxon>
        <taxon>Oryzinae</taxon>
        <taxon>Oryza</taxon>
    </lineage>
</organism>
<reference evidence="1" key="2">
    <citation type="submission" date="2013-04" db="UniProtKB">
        <authorList>
            <consortium name="EnsemblPlants"/>
        </authorList>
    </citation>
    <scope>IDENTIFICATION</scope>
</reference>
<name>J3MGA7_ORYBR</name>
<keyword evidence="2" id="KW-1185">Reference proteome</keyword>
<evidence type="ECO:0000313" key="1">
    <source>
        <dbReference type="EnsemblPlants" id="OB06G30510.1"/>
    </source>
</evidence>
<dbReference type="Proteomes" id="UP000006038">
    <property type="component" value="Chromosome 6"/>
</dbReference>
<reference evidence="1" key="1">
    <citation type="journal article" date="2013" name="Nat. Commun.">
        <title>Whole-genome sequencing of Oryza brachyantha reveals mechanisms underlying Oryza genome evolution.</title>
        <authorList>
            <person name="Chen J."/>
            <person name="Huang Q."/>
            <person name="Gao D."/>
            <person name="Wang J."/>
            <person name="Lang Y."/>
            <person name="Liu T."/>
            <person name="Li B."/>
            <person name="Bai Z."/>
            <person name="Luis Goicoechea J."/>
            <person name="Liang C."/>
            <person name="Chen C."/>
            <person name="Zhang W."/>
            <person name="Sun S."/>
            <person name="Liao Y."/>
            <person name="Zhang X."/>
            <person name="Yang L."/>
            <person name="Song C."/>
            <person name="Wang M."/>
            <person name="Shi J."/>
            <person name="Liu G."/>
            <person name="Liu J."/>
            <person name="Zhou H."/>
            <person name="Zhou W."/>
            <person name="Yu Q."/>
            <person name="An N."/>
            <person name="Chen Y."/>
            <person name="Cai Q."/>
            <person name="Wang B."/>
            <person name="Liu B."/>
            <person name="Min J."/>
            <person name="Huang Y."/>
            <person name="Wu H."/>
            <person name="Li Z."/>
            <person name="Zhang Y."/>
            <person name="Yin Y."/>
            <person name="Song W."/>
            <person name="Jiang J."/>
            <person name="Jackson S.A."/>
            <person name="Wing R.A."/>
            <person name="Wang J."/>
            <person name="Chen M."/>
        </authorList>
    </citation>
    <scope>NUCLEOTIDE SEQUENCE [LARGE SCALE GENOMIC DNA]</scope>
    <source>
        <strain evidence="1">cv. IRGC 101232</strain>
    </source>
</reference>
<evidence type="ECO:0000313" key="2">
    <source>
        <dbReference type="Proteomes" id="UP000006038"/>
    </source>
</evidence>
<accession>J3MGA7</accession>
<dbReference type="HOGENOM" id="CLU_2201032_0_0_1"/>
<dbReference type="Gramene" id="OB06G30510.1">
    <property type="protein sequence ID" value="OB06G30510.1"/>
    <property type="gene ID" value="OB06G30510"/>
</dbReference>
<protein>
    <submittedName>
        <fullName evidence="1">Uncharacterized protein</fullName>
    </submittedName>
</protein>
<dbReference type="EnsemblPlants" id="OB06G30510.1">
    <property type="protein sequence ID" value="OB06G30510.1"/>
    <property type="gene ID" value="OB06G30510"/>
</dbReference>
<sequence length="108" mass="12109">MRASCCFRRIRIPARSLAAVADDRKKPGLVEEWQIVKFPAAMRTEAVWLRWLSLVVVAASDFRFPGPSPITWDMLHHIGVEAIASVATNGVASAASDFRFETVLLRWI</sequence>
<dbReference type="AlphaFoldDB" id="J3MGA7"/>
<proteinExistence type="predicted"/>